<feature type="compositionally biased region" description="Low complexity" evidence="1">
    <location>
        <begin position="149"/>
        <end position="158"/>
    </location>
</feature>
<sequence>MDPKSDHGKQSSKKKNRSTSSKGKKGVDEGEKLAAGNGWTIAAVQKYLEATTDEERLQQLLAMFSVTEQDYQYDFKSTATINFHFGNALYCTESAFPKFDAHKLQFYCRTLHKMLEMGIQKVQEDPNLDFDALRKELFELFHTNFTEFNSSSSTSASSGKEKESAKDKDKEKEPEFQFTPEETTELIKQVTSSFLRPLRLILHPFYIERSCRIDQPNYFKVFQPVNPVPLSECTEILPVIEEDKEFPILNIPQDGTMNLEAMKNMIKMYTDGIIATIEKRYDVLDDQVAKLNPLTSPQ</sequence>
<accession>A0ABR2KC81</accession>
<feature type="compositionally biased region" description="Basic and acidic residues" evidence="1">
    <location>
        <begin position="159"/>
        <end position="175"/>
    </location>
</feature>
<evidence type="ECO:0000256" key="1">
    <source>
        <dbReference type="SAM" id="MobiDB-lite"/>
    </source>
</evidence>
<protein>
    <submittedName>
        <fullName evidence="2">Uncharacterized protein</fullName>
    </submittedName>
</protein>
<comment type="caution">
    <text evidence="2">The sequence shown here is derived from an EMBL/GenBank/DDBJ whole genome shotgun (WGS) entry which is preliminary data.</text>
</comment>
<feature type="region of interest" description="Disordered" evidence="1">
    <location>
        <begin position="149"/>
        <end position="180"/>
    </location>
</feature>
<proteinExistence type="predicted"/>
<feature type="region of interest" description="Disordered" evidence="1">
    <location>
        <begin position="1"/>
        <end position="31"/>
    </location>
</feature>
<evidence type="ECO:0000313" key="2">
    <source>
        <dbReference type="EMBL" id="KAK8888492.1"/>
    </source>
</evidence>
<reference evidence="2 3" key="1">
    <citation type="submission" date="2024-04" db="EMBL/GenBank/DDBJ databases">
        <title>Tritrichomonas musculus Genome.</title>
        <authorList>
            <person name="Alves-Ferreira E."/>
            <person name="Grigg M."/>
            <person name="Lorenzi H."/>
            <person name="Galac M."/>
        </authorList>
    </citation>
    <scope>NUCLEOTIDE SEQUENCE [LARGE SCALE GENOMIC DNA]</scope>
    <source>
        <strain evidence="2 3">EAF2021</strain>
    </source>
</reference>
<keyword evidence="3" id="KW-1185">Reference proteome</keyword>
<gene>
    <name evidence="2" type="ORF">M9Y10_039571</name>
</gene>
<dbReference type="Proteomes" id="UP001470230">
    <property type="component" value="Unassembled WGS sequence"/>
</dbReference>
<dbReference type="EMBL" id="JAPFFF010000006">
    <property type="protein sequence ID" value="KAK8888492.1"/>
    <property type="molecule type" value="Genomic_DNA"/>
</dbReference>
<organism evidence="2 3">
    <name type="scientific">Tritrichomonas musculus</name>
    <dbReference type="NCBI Taxonomy" id="1915356"/>
    <lineage>
        <taxon>Eukaryota</taxon>
        <taxon>Metamonada</taxon>
        <taxon>Parabasalia</taxon>
        <taxon>Tritrichomonadida</taxon>
        <taxon>Tritrichomonadidae</taxon>
        <taxon>Tritrichomonas</taxon>
    </lineage>
</organism>
<evidence type="ECO:0000313" key="3">
    <source>
        <dbReference type="Proteomes" id="UP001470230"/>
    </source>
</evidence>
<name>A0ABR2KC81_9EUKA</name>